<evidence type="ECO:0000313" key="2">
    <source>
        <dbReference type="Proteomes" id="UP000053105"/>
    </source>
</evidence>
<dbReference type="Proteomes" id="UP000053105">
    <property type="component" value="Unassembled WGS sequence"/>
</dbReference>
<accession>A0A0N0BE92</accession>
<proteinExistence type="predicted"/>
<protein>
    <submittedName>
        <fullName evidence="1">Uncharacterized protein</fullName>
    </submittedName>
</protein>
<sequence>MSVRPRQENLYPVTHALCNPDFDIQSRGPPRSNTRGEISGARALVRIRFRGRVWIRTGTEKLR</sequence>
<dbReference type="AlphaFoldDB" id="A0A0N0BE92"/>
<keyword evidence="2" id="KW-1185">Reference proteome</keyword>
<gene>
    <name evidence="1" type="ORF">WN51_02439</name>
</gene>
<name>A0A0N0BE92_9HYME</name>
<organism evidence="1 2">
    <name type="scientific">Melipona quadrifasciata</name>
    <dbReference type="NCBI Taxonomy" id="166423"/>
    <lineage>
        <taxon>Eukaryota</taxon>
        <taxon>Metazoa</taxon>
        <taxon>Ecdysozoa</taxon>
        <taxon>Arthropoda</taxon>
        <taxon>Hexapoda</taxon>
        <taxon>Insecta</taxon>
        <taxon>Pterygota</taxon>
        <taxon>Neoptera</taxon>
        <taxon>Endopterygota</taxon>
        <taxon>Hymenoptera</taxon>
        <taxon>Apocrita</taxon>
        <taxon>Aculeata</taxon>
        <taxon>Apoidea</taxon>
        <taxon>Anthophila</taxon>
        <taxon>Apidae</taxon>
        <taxon>Melipona</taxon>
    </lineage>
</organism>
<dbReference type="EMBL" id="KQ435834">
    <property type="protein sequence ID" value="KOX71568.1"/>
    <property type="molecule type" value="Genomic_DNA"/>
</dbReference>
<reference evidence="1 2" key="1">
    <citation type="submission" date="2015-07" db="EMBL/GenBank/DDBJ databases">
        <title>The genome of Melipona quadrifasciata.</title>
        <authorList>
            <person name="Pan H."/>
            <person name="Kapheim K."/>
        </authorList>
    </citation>
    <scope>NUCLEOTIDE SEQUENCE [LARGE SCALE GENOMIC DNA]</scope>
    <source>
        <strain evidence="1">0111107301</strain>
        <tissue evidence="1">Whole body</tissue>
    </source>
</reference>
<evidence type="ECO:0000313" key="1">
    <source>
        <dbReference type="EMBL" id="KOX71568.1"/>
    </source>
</evidence>